<comment type="caution">
    <text evidence="3">The sequence shown here is derived from an EMBL/GenBank/DDBJ whole genome shotgun (WGS) entry which is preliminary data.</text>
</comment>
<dbReference type="InterPro" id="IPR051396">
    <property type="entry name" value="Bact_Antivir_Def_Nuclease"/>
</dbReference>
<evidence type="ECO:0000256" key="1">
    <source>
        <dbReference type="SAM" id="Coils"/>
    </source>
</evidence>
<feature type="coiled-coil region" evidence="1">
    <location>
        <begin position="115"/>
        <end position="142"/>
    </location>
</feature>
<dbReference type="PANTHER" id="PTHR43581:SF4">
    <property type="entry name" value="ATP_GTP PHOSPHATASE"/>
    <property type="match status" value="1"/>
</dbReference>
<dbReference type="Pfam" id="PF13304">
    <property type="entry name" value="AAA_21"/>
    <property type="match status" value="1"/>
</dbReference>
<dbReference type="GO" id="GO:0005524">
    <property type="term" value="F:ATP binding"/>
    <property type="evidence" value="ECO:0007669"/>
    <property type="project" value="InterPro"/>
</dbReference>
<dbReference type="Gene3D" id="3.40.50.300">
    <property type="entry name" value="P-loop containing nucleotide triphosphate hydrolases"/>
    <property type="match status" value="1"/>
</dbReference>
<gene>
    <name evidence="3" type="ORF">CYJ96_07355</name>
</gene>
<dbReference type="InterPro" id="IPR027417">
    <property type="entry name" value="P-loop_NTPase"/>
</dbReference>
<dbReference type="Proteomes" id="UP000234914">
    <property type="component" value="Unassembled WGS sequence"/>
</dbReference>
<dbReference type="PANTHER" id="PTHR43581">
    <property type="entry name" value="ATP/GTP PHOSPHATASE"/>
    <property type="match status" value="1"/>
</dbReference>
<protein>
    <recommendedName>
        <fullName evidence="2">ATPase AAA-type core domain-containing protein</fullName>
    </recommendedName>
</protein>
<dbReference type="AlphaFoldDB" id="A0A2I1RHS3"/>
<dbReference type="SUPFAM" id="SSF52540">
    <property type="entry name" value="P-loop containing nucleoside triphosphate hydrolases"/>
    <property type="match status" value="1"/>
</dbReference>
<sequence length="464" mass="53456">MDFEVKVQNLGKISDSTIFVKPLTIITGSNASGKSFFTKTLYSIINILNQNLFKPTVLKDLRMLDSLLDFLESEIPYKGKRDTNEINDLRIISNSLQDNIFELSDFELEGFFSSSKELSKKIKDFQNKISIIEKRLNESTRKSSETVSKILDTLKFRAERINEMILGSENAYTDFIKESIDKDLNLNFQISNSSELISFDKSFAKVQISNFLTYTLFDDKTELELNFKSKLMKDVFSLSQVVFFESPAYWRVREALIDRKRGQRITYPFSNRVLSGVPEYFYELDTLLNNEYTEPTEKHFPDLIKNLEDTLKGKFKFNDGKVSFIDNNSSRTITKNLISFGMTNLGMIHALLEKGIITKGSFVFIDEPESNLHPEWQVILADVLISLAENGVYVITTTHSADMLKAFDIITKERKLENNFLSISYFQDNGSLLNMEESDLSSIEQARMKLLEPYEDLLFRGYAL</sequence>
<evidence type="ECO:0000259" key="2">
    <source>
        <dbReference type="Pfam" id="PF13304"/>
    </source>
</evidence>
<evidence type="ECO:0000313" key="3">
    <source>
        <dbReference type="EMBL" id="PKZ68679.1"/>
    </source>
</evidence>
<accession>A0A2I1RHS3</accession>
<keyword evidence="1" id="KW-0175">Coiled coil</keyword>
<dbReference type="GO" id="GO:0016887">
    <property type="term" value="F:ATP hydrolysis activity"/>
    <property type="evidence" value="ECO:0007669"/>
    <property type="project" value="InterPro"/>
</dbReference>
<organism evidence="3 4">
    <name type="scientific">Faucicola osloensis</name>
    <name type="common">Moraxella osloensis</name>
    <dbReference type="NCBI Taxonomy" id="34062"/>
    <lineage>
        <taxon>Bacteria</taxon>
        <taxon>Pseudomonadati</taxon>
        <taxon>Pseudomonadota</taxon>
        <taxon>Gammaproteobacteria</taxon>
        <taxon>Moraxellales</taxon>
        <taxon>Moraxellaceae</taxon>
        <taxon>Faucicola</taxon>
    </lineage>
</organism>
<dbReference type="RefSeq" id="WP_101964502.1">
    <property type="nucleotide sequence ID" value="NZ_PKJS01000008.1"/>
</dbReference>
<reference evidence="3 4" key="1">
    <citation type="submission" date="2017-12" db="EMBL/GenBank/DDBJ databases">
        <title>Phylogenetic diversity of female urinary microbiome.</title>
        <authorList>
            <person name="Thomas-White K."/>
            <person name="Wolfe A.J."/>
        </authorList>
    </citation>
    <scope>NUCLEOTIDE SEQUENCE [LARGE SCALE GENOMIC DNA]</scope>
    <source>
        <strain evidence="3 4">UMB0416</strain>
    </source>
</reference>
<proteinExistence type="predicted"/>
<dbReference type="InterPro" id="IPR003959">
    <property type="entry name" value="ATPase_AAA_core"/>
</dbReference>
<feature type="domain" description="ATPase AAA-type core" evidence="2">
    <location>
        <begin position="23"/>
        <end position="400"/>
    </location>
</feature>
<name>A0A2I1RHS3_FAUOS</name>
<dbReference type="EMBL" id="PKJS01000008">
    <property type="protein sequence ID" value="PKZ68679.1"/>
    <property type="molecule type" value="Genomic_DNA"/>
</dbReference>
<evidence type="ECO:0000313" key="4">
    <source>
        <dbReference type="Proteomes" id="UP000234914"/>
    </source>
</evidence>